<proteinExistence type="predicted"/>
<dbReference type="Gene3D" id="3.90.550.10">
    <property type="entry name" value="Spore Coat Polysaccharide Biosynthesis Protein SpsA, Chain A"/>
    <property type="match status" value="1"/>
</dbReference>
<dbReference type="GO" id="GO:0004653">
    <property type="term" value="F:polypeptide N-acetylgalactosaminyltransferase activity"/>
    <property type="evidence" value="ECO:0007669"/>
    <property type="project" value="TreeGrafter"/>
</dbReference>
<dbReference type="PANTHER" id="PTHR11675">
    <property type="entry name" value="N-ACETYLGALACTOSAMINYLTRANSFERASE"/>
    <property type="match status" value="1"/>
</dbReference>
<accession>A0AAE0T4I6</accession>
<evidence type="ECO:0000313" key="3">
    <source>
        <dbReference type="Proteomes" id="UP001195483"/>
    </source>
</evidence>
<keyword evidence="3" id="KW-1185">Reference proteome</keyword>
<reference evidence="2" key="3">
    <citation type="submission" date="2023-05" db="EMBL/GenBank/DDBJ databases">
        <authorList>
            <person name="Smith C.H."/>
        </authorList>
    </citation>
    <scope>NUCLEOTIDE SEQUENCE</scope>
    <source>
        <strain evidence="2">CHS0354</strain>
        <tissue evidence="2">Mantle</tissue>
    </source>
</reference>
<reference evidence="2" key="1">
    <citation type="journal article" date="2021" name="Genome Biol. Evol.">
        <title>A High-Quality Reference Genome for a Parasitic Bivalve with Doubly Uniparental Inheritance (Bivalvia: Unionida).</title>
        <authorList>
            <person name="Smith C.H."/>
        </authorList>
    </citation>
    <scope>NUCLEOTIDE SEQUENCE</scope>
    <source>
        <strain evidence="2">CHS0354</strain>
    </source>
</reference>
<dbReference type="GO" id="GO:0005794">
    <property type="term" value="C:Golgi apparatus"/>
    <property type="evidence" value="ECO:0007669"/>
    <property type="project" value="TreeGrafter"/>
</dbReference>
<dbReference type="InterPro" id="IPR029044">
    <property type="entry name" value="Nucleotide-diphossugar_trans"/>
</dbReference>
<gene>
    <name evidence="2" type="ORF">CHS0354_017343</name>
</gene>
<name>A0AAE0T4I6_9BIVA</name>
<organism evidence="2 3">
    <name type="scientific">Potamilus streckersoni</name>
    <dbReference type="NCBI Taxonomy" id="2493646"/>
    <lineage>
        <taxon>Eukaryota</taxon>
        <taxon>Metazoa</taxon>
        <taxon>Spiralia</taxon>
        <taxon>Lophotrochozoa</taxon>
        <taxon>Mollusca</taxon>
        <taxon>Bivalvia</taxon>
        <taxon>Autobranchia</taxon>
        <taxon>Heteroconchia</taxon>
        <taxon>Palaeoheterodonta</taxon>
        <taxon>Unionida</taxon>
        <taxon>Unionoidea</taxon>
        <taxon>Unionidae</taxon>
        <taxon>Ambleminae</taxon>
        <taxon>Lampsilini</taxon>
        <taxon>Potamilus</taxon>
    </lineage>
</organism>
<evidence type="ECO:0000313" key="2">
    <source>
        <dbReference type="EMBL" id="KAK3603624.1"/>
    </source>
</evidence>
<reference evidence="2" key="2">
    <citation type="journal article" date="2021" name="Genome Biol. Evol.">
        <title>Developing a high-quality reference genome for a parasitic bivalve with doubly uniparental inheritance (Bivalvia: Unionida).</title>
        <authorList>
            <person name="Smith C.H."/>
        </authorList>
    </citation>
    <scope>NUCLEOTIDE SEQUENCE</scope>
    <source>
        <strain evidence="2">CHS0354</strain>
        <tissue evidence="2">Mantle</tissue>
    </source>
</reference>
<protein>
    <submittedName>
        <fullName evidence="2">Uncharacterized protein</fullName>
    </submittedName>
</protein>
<dbReference type="PANTHER" id="PTHR11675:SF131">
    <property type="entry name" value="POLYPEPTIDE N-ACETYLGALACTOSAMINYLTRANSFERASE 9-RELATED"/>
    <property type="match status" value="1"/>
</dbReference>
<comment type="caution">
    <text evidence="2">The sequence shown here is derived from an EMBL/GenBank/DDBJ whole genome shotgun (WGS) entry which is preliminary data.</text>
</comment>
<dbReference type="EMBL" id="JAEAOA010001069">
    <property type="protein sequence ID" value="KAK3603624.1"/>
    <property type="molecule type" value="Genomic_DNA"/>
</dbReference>
<evidence type="ECO:0000256" key="1">
    <source>
        <dbReference type="ARBA" id="ARBA00023157"/>
    </source>
</evidence>
<dbReference type="AlphaFoldDB" id="A0AAE0T4I6"/>
<dbReference type="GO" id="GO:0006493">
    <property type="term" value="P:protein O-linked glycosylation"/>
    <property type="evidence" value="ECO:0007669"/>
    <property type="project" value="TreeGrafter"/>
</dbReference>
<sequence length="137" mass="15514">MKPRDSKVLVFLEYGEEAVKQPKKSALVEADKHIWPFINESAFKKELSQSKDWEKEDTIQRHSDDKKEEIEIQVEGMVSAALMAPAQLDNLQANPSAPAWSVLLRTVHSVLDRSPPHLLKEIILVDDFSDLGIIVLL</sequence>
<keyword evidence="1" id="KW-1015">Disulfide bond</keyword>
<dbReference type="Proteomes" id="UP001195483">
    <property type="component" value="Unassembled WGS sequence"/>
</dbReference>